<dbReference type="InterPro" id="IPR014790">
    <property type="entry name" value="MutL_C"/>
</dbReference>
<evidence type="ECO:0000256" key="2">
    <source>
        <dbReference type="ARBA" id="ARBA00022763"/>
    </source>
</evidence>
<dbReference type="Gene3D" id="3.30.565.10">
    <property type="entry name" value="Histidine kinase-like ATPase, C-terminal domain"/>
    <property type="match status" value="1"/>
</dbReference>
<feature type="region of interest" description="Disordered" evidence="3">
    <location>
        <begin position="341"/>
        <end position="382"/>
    </location>
</feature>
<protein>
    <submittedName>
        <fullName evidence="6">Mismatch repair endonuclease pms2-like</fullName>
    </submittedName>
</protein>
<proteinExistence type="inferred from homology"/>
<dbReference type="GO" id="GO:0140664">
    <property type="term" value="F:ATP-dependent DNA damage sensor activity"/>
    <property type="evidence" value="ECO:0007669"/>
    <property type="project" value="InterPro"/>
</dbReference>
<dbReference type="InterPro" id="IPR038973">
    <property type="entry name" value="MutL/Mlh/Pms-like"/>
</dbReference>
<dbReference type="InterPro" id="IPR036890">
    <property type="entry name" value="HATPase_C_sf"/>
</dbReference>
<evidence type="ECO:0000256" key="3">
    <source>
        <dbReference type="SAM" id="MobiDB-lite"/>
    </source>
</evidence>
<dbReference type="NCBIfam" id="TIGR00585">
    <property type="entry name" value="mutl"/>
    <property type="match status" value="1"/>
</dbReference>
<dbReference type="GO" id="GO:0004519">
    <property type="term" value="F:endonuclease activity"/>
    <property type="evidence" value="ECO:0007669"/>
    <property type="project" value="UniProtKB-KW"/>
</dbReference>
<evidence type="ECO:0000313" key="6">
    <source>
        <dbReference type="EMBL" id="CDW77338.1"/>
    </source>
</evidence>
<dbReference type="Gene3D" id="3.30.230.10">
    <property type="match status" value="1"/>
</dbReference>
<dbReference type="SMART" id="SM00853">
    <property type="entry name" value="MutL_C"/>
    <property type="match status" value="1"/>
</dbReference>
<keyword evidence="2" id="KW-0227">DNA damage</keyword>
<reference evidence="6 7" key="1">
    <citation type="submission" date="2014-06" db="EMBL/GenBank/DDBJ databases">
        <authorList>
            <person name="Swart Estienne"/>
        </authorList>
    </citation>
    <scope>NUCLEOTIDE SEQUENCE [LARGE SCALE GENOMIC DNA]</scope>
    <source>
        <strain evidence="6 7">130c</strain>
    </source>
</reference>
<dbReference type="CDD" id="cd16926">
    <property type="entry name" value="HATPase_MutL-MLH-PMS-like"/>
    <property type="match status" value="1"/>
</dbReference>
<keyword evidence="6" id="KW-0255">Endonuclease</keyword>
<dbReference type="InterPro" id="IPR042121">
    <property type="entry name" value="MutL_C_regsub"/>
</dbReference>
<dbReference type="InterPro" id="IPR037198">
    <property type="entry name" value="MutL_C_sf"/>
</dbReference>
<feature type="compositionally biased region" description="Polar residues" evidence="3">
    <location>
        <begin position="343"/>
        <end position="354"/>
    </location>
</feature>
<organism evidence="6 7">
    <name type="scientific">Stylonychia lemnae</name>
    <name type="common">Ciliate</name>
    <dbReference type="NCBI Taxonomy" id="5949"/>
    <lineage>
        <taxon>Eukaryota</taxon>
        <taxon>Sar</taxon>
        <taxon>Alveolata</taxon>
        <taxon>Ciliophora</taxon>
        <taxon>Intramacronucleata</taxon>
        <taxon>Spirotrichea</taxon>
        <taxon>Stichotrichia</taxon>
        <taxon>Sporadotrichida</taxon>
        <taxon>Oxytrichidae</taxon>
        <taxon>Stylonychinae</taxon>
        <taxon>Stylonychia</taxon>
    </lineage>
</organism>
<keyword evidence="6" id="KW-0540">Nuclease</keyword>
<gene>
    <name evidence="6" type="primary">Contig12212.g13046</name>
    <name evidence="6" type="ORF">STYLEM_6298</name>
</gene>
<keyword evidence="7" id="KW-1185">Reference proteome</keyword>
<dbReference type="PROSITE" id="PS00058">
    <property type="entry name" value="DNA_MISMATCH_REPAIR_1"/>
    <property type="match status" value="1"/>
</dbReference>
<feature type="domain" description="MutL C-terminal dimerisation" evidence="4">
    <location>
        <begin position="726"/>
        <end position="875"/>
    </location>
</feature>
<feature type="domain" description="DNA mismatch repair protein S5" evidence="5">
    <location>
        <begin position="207"/>
        <end position="331"/>
    </location>
</feature>
<evidence type="ECO:0000256" key="1">
    <source>
        <dbReference type="ARBA" id="ARBA00006082"/>
    </source>
</evidence>
<dbReference type="PANTHER" id="PTHR10073">
    <property type="entry name" value="DNA MISMATCH REPAIR PROTEIN MLH, PMS, MUTL"/>
    <property type="match status" value="1"/>
</dbReference>
<dbReference type="InterPro" id="IPR020568">
    <property type="entry name" value="Ribosomal_Su5_D2-typ_SF"/>
</dbReference>
<dbReference type="CDD" id="cd00782">
    <property type="entry name" value="MutL_Trans"/>
    <property type="match status" value="1"/>
</dbReference>
<dbReference type="InParanoid" id="A0A078A956"/>
<keyword evidence="6" id="KW-0378">Hydrolase</keyword>
<dbReference type="Proteomes" id="UP000039865">
    <property type="component" value="Unassembled WGS sequence"/>
</dbReference>
<evidence type="ECO:0000313" key="7">
    <source>
        <dbReference type="Proteomes" id="UP000039865"/>
    </source>
</evidence>
<dbReference type="Gene3D" id="3.30.1540.20">
    <property type="entry name" value="MutL, C-terminal domain, dimerisation subdomain"/>
    <property type="match status" value="1"/>
</dbReference>
<dbReference type="Pfam" id="PF08676">
    <property type="entry name" value="MutL_C"/>
    <property type="match status" value="1"/>
</dbReference>
<dbReference type="Pfam" id="PF13589">
    <property type="entry name" value="HATPase_c_3"/>
    <property type="match status" value="1"/>
</dbReference>
<feature type="compositionally biased region" description="Basic and acidic residues" evidence="3">
    <location>
        <begin position="361"/>
        <end position="378"/>
    </location>
</feature>
<dbReference type="OrthoDB" id="312961at2759"/>
<dbReference type="InterPro" id="IPR014762">
    <property type="entry name" value="DNA_mismatch_repair_CS"/>
</dbReference>
<dbReference type="FunFam" id="3.30.565.10:FF:000017">
    <property type="entry name" value="PMS1 homolog 1, mismatch repair system component"/>
    <property type="match status" value="1"/>
</dbReference>
<dbReference type="GO" id="GO:0005524">
    <property type="term" value="F:ATP binding"/>
    <property type="evidence" value="ECO:0007669"/>
    <property type="project" value="InterPro"/>
</dbReference>
<dbReference type="OMA" id="AHERIMY"/>
<dbReference type="PANTHER" id="PTHR10073:SF52">
    <property type="entry name" value="MISMATCH REPAIR ENDONUCLEASE PMS2"/>
    <property type="match status" value="1"/>
</dbReference>
<dbReference type="SUPFAM" id="SSF118116">
    <property type="entry name" value="DNA mismatch repair protein MutL"/>
    <property type="match status" value="1"/>
</dbReference>
<dbReference type="GO" id="GO:0032389">
    <property type="term" value="C:MutLalpha complex"/>
    <property type="evidence" value="ECO:0007669"/>
    <property type="project" value="TreeGrafter"/>
</dbReference>
<dbReference type="InterPro" id="IPR014721">
    <property type="entry name" value="Ribsml_uS5_D2-typ_fold_subgr"/>
</dbReference>
<dbReference type="SUPFAM" id="SSF55874">
    <property type="entry name" value="ATPase domain of HSP90 chaperone/DNA topoisomerase II/histidine kinase"/>
    <property type="match status" value="1"/>
</dbReference>
<dbReference type="Gene3D" id="3.30.1370.100">
    <property type="entry name" value="MutL, C-terminal domain, regulatory subdomain"/>
    <property type="match status" value="1"/>
</dbReference>
<dbReference type="GO" id="GO:0030983">
    <property type="term" value="F:mismatched DNA binding"/>
    <property type="evidence" value="ECO:0007669"/>
    <property type="project" value="InterPro"/>
</dbReference>
<dbReference type="InterPro" id="IPR002099">
    <property type="entry name" value="MutL/Mlh/PMS"/>
</dbReference>
<evidence type="ECO:0000259" key="4">
    <source>
        <dbReference type="SMART" id="SM00853"/>
    </source>
</evidence>
<dbReference type="InterPro" id="IPR013507">
    <property type="entry name" value="DNA_mismatch_S5_2-like"/>
</dbReference>
<dbReference type="GO" id="GO:0016887">
    <property type="term" value="F:ATP hydrolysis activity"/>
    <property type="evidence" value="ECO:0007669"/>
    <property type="project" value="InterPro"/>
</dbReference>
<dbReference type="AlphaFoldDB" id="A0A078A956"/>
<dbReference type="FunCoup" id="A0A078A956">
    <property type="interactions" value="506"/>
</dbReference>
<feature type="region of interest" description="Disordered" evidence="3">
    <location>
        <begin position="395"/>
        <end position="414"/>
    </location>
</feature>
<dbReference type="Pfam" id="PF01119">
    <property type="entry name" value="DNA_mis_repair"/>
    <property type="match status" value="1"/>
</dbReference>
<accession>A0A078A956</accession>
<dbReference type="EMBL" id="CCKQ01006051">
    <property type="protein sequence ID" value="CDW77338.1"/>
    <property type="molecule type" value="Genomic_DNA"/>
</dbReference>
<dbReference type="SMART" id="SM01340">
    <property type="entry name" value="DNA_mis_repair"/>
    <property type="match status" value="1"/>
</dbReference>
<feature type="compositionally biased region" description="Polar residues" evidence="3">
    <location>
        <begin position="396"/>
        <end position="411"/>
    </location>
</feature>
<comment type="similarity">
    <text evidence="1">Belongs to the DNA mismatch repair MutL/HexB family.</text>
</comment>
<dbReference type="SUPFAM" id="SSF54211">
    <property type="entry name" value="Ribosomal protein S5 domain 2-like"/>
    <property type="match status" value="1"/>
</dbReference>
<evidence type="ECO:0000259" key="5">
    <source>
        <dbReference type="SMART" id="SM01340"/>
    </source>
</evidence>
<dbReference type="InterPro" id="IPR042120">
    <property type="entry name" value="MutL_C_dimsub"/>
</dbReference>
<dbReference type="GO" id="GO:0006298">
    <property type="term" value="P:mismatch repair"/>
    <property type="evidence" value="ECO:0007669"/>
    <property type="project" value="InterPro"/>
</dbReference>
<name>A0A078A956_STYLE</name>
<sequence length="927" mass="107402">MEQANQGDIKRIDKASILQICSSQVVIDLKSAVKELVENSLDAESTSIDIKFYNYGLNGFEVIDDGHGIKEVDFDVIAKRGTTSKINEFEDIYAVKSLGFRGEALSSLCNIANVTIQTKRPDQNTGWLLKFNHLGDVIQKEQVAKQDGTSVIVKDLFKDLPVRMLEFKKNYKTQYAKTLLQLQGPFTSILRTNPLQDNSDKALANNIITVLGKPKFQQLIEFKADLPKVKVTSFITKTVLSGSMNNNKINKDFTFFYLNKRPIDMPRKFKQLFSEIYKIYNPSTNPIIVMNIDVEDNNYDINVSPDKRDVFLKNEEDVIQALRIELQQFFENIQRTKAYDSFQAPQSQRQSQLILGSKSSNDSKTKSDQQSDGNRETLSETNWIQSKRRVYDDISNDNYNHQDAQSEQLTPNKHKLEGKTITKSKQSFQEWDGHSDIKVLNTIDRQQESFNRQRECTPLIDTKQYLERLKTVTSQKFQSDTSKKFQMTTYEPKTVLISKNNQTDNENILNSNQIQTSTKTLASGLKLTEYIPQLQKQTLSRGYTITEFSLPEFPIQKQEIDITEDSQRSKAENLMQKMQDFSDRIMNGQQYSQNDKQQLSQDDQFFNKCMDDYSKKLAMEKEKILNAEAQMDMNTDLRNFESAVKNQLRREKLILQYQNENNDDQFQEESFQEIIRKQLNQLKSSQEITQQDSEQINVITNSANLQMDEKTLQRMFKKEDFKTLRVIGQFNKGFIMSVLNEEDLFILDQHACDEKYNFEKYSRTSVIDTQDLINPIQVELSVTDALAIKLHKEVFKMNGFKVEPKESDDEMNNLFLIKSLPLIKKANFTVDDFDKEQSYQAKEGMLHKEIMRPSKIYANLASRACRTSIMVGTDLDQQTMKKVVNNLATLESPWNCPHGRPTMRFLKKLDLNSQSRLKRQPPNLLRN</sequence>